<accession>A0A7J9SH12</accession>
<dbReference type="InterPro" id="IPR020846">
    <property type="entry name" value="MFS_dom"/>
</dbReference>
<feature type="transmembrane region" description="Helical" evidence="1">
    <location>
        <begin position="247"/>
        <end position="270"/>
    </location>
</feature>
<name>A0A7J9SH12_9EURY</name>
<feature type="transmembrane region" description="Helical" evidence="1">
    <location>
        <begin position="141"/>
        <end position="162"/>
    </location>
</feature>
<dbReference type="Proteomes" id="UP000546257">
    <property type="component" value="Unassembled WGS sequence"/>
</dbReference>
<feature type="transmembrane region" description="Helical" evidence="1">
    <location>
        <begin position="282"/>
        <end position="302"/>
    </location>
</feature>
<feature type="domain" description="Major facilitator superfamily (MFS) profile" evidence="2">
    <location>
        <begin position="14"/>
        <end position="396"/>
    </location>
</feature>
<organism evidence="3 4">
    <name type="scientific">Halobellus ruber</name>
    <dbReference type="NCBI Taxonomy" id="2761102"/>
    <lineage>
        <taxon>Archaea</taxon>
        <taxon>Methanobacteriati</taxon>
        <taxon>Methanobacteriota</taxon>
        <taxon>Stenosarchaea group</taxon>
        <taxon>Halobacteria</taxon>
        <taxon>Halobacteriales</taxon>
        <taxon>Haloferacaceae</taxon>
        <taxon>Halobellus</taxon>
    </lineage>
</organism>
<feature type="transmembrane region" description="Helical" evidence="1">
    <location>
        <begin position="168"/>
        <end position="190"/>
    </location>
</feature>
<dbReference type="GO" id="GO:0022857">
    <property type="term" value="F:transmembrane transporter activity"/>
    <property type="evidence" value="ECO:0007669"/>
    <property type="project" value="InterPro"/>
</dbReference>
<evidence type="ECO:0000256" key="1">
    <source>
        <dbReference type="SAM" id="Phobius"/>
    </source>
</evidence>
<evidence type="ECO:0000259" key="2">
    <source>
        <dbReference type="PROSITE" id="PS50850"/>
    </source>
</evidence>
<feature type="transmembrane region" description="Helical" evidence="1">
    <location>
        <begin position="107"/>
        <end position="129"/>
    </location>
</feature>
<dbReference type="AlphaFoldDB" id="A0A7J9SH12"/>
<gene>
    <name evidence="3" type="ORF">H5V44_08005</name>
</gene>
<protein>
    <submittedName>
        <fullName evidence="3">MFS transporter</fullName>
    </submittedName>
</protein>
<keyword evidence="1" id="KW-0472">Membrane</keyword>
<dbReference type="PROSITE" id="PS50850">
    <property type="entry name" value="MFS"/>
    <property type="match status" value="1"/>
</dbReference>
<dbReference type="EMBL" id="JACKXD010000002">
    <property type="protein sequence ID" value="MBB6646230.1"/>
    <property type="molecule type" value="Genomic_DNA"/>
</dbReference>
<keyword evidence="4" id="KW-1185">Reference proteome</keyword>
<feature type="transmembrane region" description="Helical" evidence="1">
    <location>
        <begin position="12"/>
        <end position="35"/>
    </location>
</feature>
<dbReference type="InterPro" id="IPR011701">
    <property type="entry name" value="MFS"/>
</dbReference>
<feature type="transmembrane region" description="Helical" evidence="1">
    <location>
        <begin position="308"/>
        <end position="330"/>
    </location>
</feature>
<evidence type="ECO:0000313" key="4">
    <source>
        <dbReference type="Proteomes" id="UP000546257"/>
    </source>
</evidence>
<dbReference type="RefSeq" id="WP_185192581.1">
    <property type="nucleotide sequence ID" value="NZ_JACKXD010000002.1"/>
</dbReference>
<dbReference type="Pfam" id="PF07690">
    <property type="entry name" value="MFS_1"/>
    <property type="match status" value="1"/>
</dbReference>
<dbReference type="PANTHER" id="PTHR11360">
    <property type="entry name" value="MONOCARBOXYLATE TRANSPORTER"/>
    <property type="match status" value="1"/>
</dbReference>
<dbReference type="Gene3D" id="1.20.1250.20">
    <property type="entry name" value="MFS general substrate transporter like domains"/>
    <property type="match status" value="1"/>
</dbReference>
<feature type="transmembrane region" description="Helical" evidence="1">
    <location>
        <begin position="83"/>
        <end position="101"/>
    </location>
</feature>
<comment type="caution">
    <text evidence="3">The sequence shown here is derived from an EMBL/GenBank/DDBJ whole genome shotgun (WGS) entry which is preliminary data.</text>
</comment>
<reference evidence="3 4" key="1">
    <citation type="submission" date="2020-08" db="EMBL/GenBank/DDBJ databases">
        <authorList>
            <person name="Seo M.-J."/>
        </authorList>
    </citation>
    <scope>NUCLEOTIDE SEQUENCE [LARGE SCALE GENOMIC DNA]</scope>
    <source>
        <strain evidence="3 4">MBLA0160</strain>
    </source>
</reference>
<dbReference type="InterPro" id="IPR036259">
    <property type="entry name" value="MFS_trans_sf"/>
</dbReference>
<dbReference type="PANTHER" id="PTHR11360:SF290">
    <property type="entry name" value="MONOCARBOXYLATE MFS PERMEASE"/>
    <property type="match status" value="1"/>
</dbReference>
<keyword evidence="1" id="KW-1133">Transmembrane helix</keyword>
<evidence type="ECO:0000313" key="3">
    <source>
        <dbReference type="EMBL" id="MBB6646230.1"/>
    </source>
</evidence>
<proteinExistence type="predicted"/>
<dbReference type="InterPro" id="IPR050327">
    <property type="entry name" value="Proton-linked_MCT"/>
</dbReference>
<feature type="transmembrane region" description="Helical" evidence="1">
    <location>
        <begin position="218"/>
        <end position="235"/>
    </location>
</feature>
<sequence>MNGEPDSELDSLTSRLVVAFGVVVLLLVWGVIFTFTVYSEALSTAFGLSELRTSTVFSITTAAFYVAGGVAGVLAARVPLRPVVAAAGGTIAASVGLLQITTSYPGVVAAFGLLGTAGGTIFVVVISLVPQWFDEYEGRAMGITFTGNGLGILVLPPAWVWLLERTGIRGAFAVIGGATALAVLAAATIYRRPTGRQSGGELAVGTEWIRRNVLDPRFLAAVAGFSLLWTWYFVLSADLVGILTGNGIPRGVAATAFGVVGGVSVVGRLASGEFADRIGMRVTLTGGVVVAGLSLAVLPWIAATLPMYALLVAFGAGLGAVAPLFSPIVIGRFGPGNATAVVGAFTVGQAVTSFSAPVVLSLLRSASGGYTAPLVFLGGATLLGGVLFYRGTAPAADA</sequence>
<feature type="transmembrane region" description="Helical" evidence="1">
    <location>
        <begin position="55"/>
        <end position="76"/>
    </location>
</feature>
<keyword evidence="1" id="KW-0812">Transmembrane</keyword>
<feature type="transmembrane region" description="Helical" evidence="1">
    <location>
        <begin position="369"/>
        <end position="389"/>
    </location>
</feature>
<dbReference type="SUPFAM" id="SSF103473">
    <property type="entry name" value="MFS general substrate transporter"/>
    <property type="match status" value="1"/>
</dbReference>
<feature type="transmembrane region" description="Helical" evidence="1">
    <location>
        <begin position="342"/>
        <end position="363"/>
    </location>
</feature>